<protein>
    <submittedName>
        <fullName evidence="1">Uncharacterized protein</fullName>
    </submittedName>
</protein>
<accession>A0A0A9AQ24</accession>
<reference evidence="1" key="1">
    <citation type="submission" date="2014-09" db="EMBL/GenBank/DDBJ databases">
        <authorList>
            <person name="Magalhaes I.L.F."/>
            <person name="Oliveira U."/>
            <person name="Santos F.R."/>
            <person name="Vidigal T.H.D.A."/>
            <person name="Brescovit A.D."/>
            <person name="Santos A.J."/>
        </authorList>
    </citation>
    <scope>NUCLEOTIDE SEQUENCE</scope>
    <source>
        <tissue evidence="1">Shoot tissue taken approximately 20 cm above the soil surface</tissue>
    </source>
</reference>
<sequence length="56" mass="6246">MANRLLHNPKASTTHLKHVDCIENANKFTVTNINVKILKAQITMICGSWPLDSNIS</sequence>
<name>A0A0A9AQ24_ARUDO</name>
<dbReference type="EMBL" id="GBRH01244674">
    <property type="protein sequence ID" value="JAD53221.1"/>
    <property type="molecule type" value="Transcribed_RNA"/>
</dbReference>
<organism evidence="1">
    <name type="scientific">Arundo donax</name>
    <name type="common">Giant reed</name>
    <name type="synonym">Donax arundinaceus</name>
    <dbReference type="NCBI Taxonomy" id="35708"/>
    <lineage>
        <taxon>Eukaryota</taxon>
        <taxon>Viridiplantae</taxon>
        <taxon>Streptophyta</taxon>
        <taxon>Embryophyta</taxon>
        <taxon>Tracheophyta</taxon>
        <taxon>Spermatophyta</taxon>
        <taxon>Magnoliopsida</taxon>
        <taxon>Liliopsida</taxon>
        <taxon>Poales</taxon>
        <taxon>Poaceae</taxon>
        <taxon>PACMAD clade</taxon>
        <taxon>Arundinoideae</taxon>
        <taxon>Arundineae</taxon>
        <taxon>Arundo</taxon>
    </lineage>
</organism>
<dbReference type="AlphaFoldDB" id="A0A0A9AQ24"/>
<evidence type="ECO:0000313" key="1">
    <source>
        <dbReference type="EMBL" id="JAD53221.1"/>
    </source>
</evidence>
<proteinExistence type="predicted"/>
<reference evidence="1" key="2">
    <citation type="journal article" date="2015" name="Data Brief">
        <title>Shoot transcriptome of the giant reed, Arundo donax.</title>
        <authorList>
            <person name="Barrero R.A."/>
            <person name="Guerrero F.D."/>
            <person name="Moolhuijzen P."/>
            <person name="Goolsby J.A."/>
            <person name="Tidwell J."/>
            <person name="Bellgard S.E."/>
            <person name="Bellgard M.I."/>
        </authorList>
    </citation>
    <scope>NUCLEOTIDE SEQUENCE</scope>
    <source>
        <tissue evidence="1">Shoot tissue taken approximately 20 cm above the soil surface</tissue>
    </source>
</reference>